<accession>A0ABN1N1P9</accession>
<dbReference type="Proteomes" id="UP001500469">
    <property type="component" value="Unassembled WGS sequence"/>
</dbReference>
<comment type="caution">
    <text evidence="1">The sequence shown here is derived from an EMBL/GenBank/DDBJ whole genome shotgun (WGS) entry which is preliminary data.</text>
</comment>
<gene>
    <name evidence="1" type="ORF">GCM10009119_27770</name>
</gene>
<proteinExistence type="predicted"/>
<reference evidence="1 2" key="1">
    <citation type="journal article" date="2019" name="Int. J. Syst. Evol. Microbiol.">
        <title>The Global Catalogue of Microorganisms (GCM) 10K type strain sequencing project: providing services to taxonomists for standard genome sequencing and annotation.</title>
        <authorList>
            <consortium name="The Broad Institute Genomics Platform"/>
            <consortium name="The Broad Institute Genome Sequencing Center for Infectious Disease"/>
            <person name="Wu L."/>
            <person name="Ma J."/>
        </authorList>
    </citation>
    <scope>NUCLEOTIDE SEQUENCE [LARGE SCALE GENOMIC DNA]</scope>
    <source>
        <strain evidence="1 2">JCM 16112</strain>
    </source>
</reference>
<protein>
    <recommendedName>
        <fullName evidence="3">Baseplate J-like protein</fullName>
    </recommendedName>
</protein>
<dbReference type="EMBL" id="BAAAFI010000034">
    <property type="protein sequence ID" value="GAA0879808.1"/>
    <property type="molecule type" value="Genomic_DNA"/>
</dbReference>
<dbReference type="RefSeq" id="WP_343852596.1">
    <property type="nucleotide sequence ID" value="NZ_BAAAFI010000034.1"/>
</dbReference>
<organism evidence="1 2">
    <name type="scientific">Algoriphagus jejuensis</name>
    <dbReference type="NCBI Taxonomy" id="419934"/>
    <lineage>
        <taxon>Bacteria</taxon>
        <taxon>Pseudomonadati</taxon>
        <taxon>Bacteroidota</taxon>
        <taxon>Cytophagia</taxon>
        <taxon>Cytophagales</taxon>
        <taxon>Cyclobacteriaceae</taxon>
        <taxon>Algoriphagus</taxon>
    </lineage>
</organism>
<evidence type="ECO:0000313" key="1">
    <source>
        <dbReference type="EMBL" id="GAA0879808.1"/>
    </source>
</evidence>
<evidence type="ECO:0008006" key="3">
    <source>
        <dbReference type="Google" id="ProtNLM"/>
    </source>
</evidence>
<evidence type="ECO:0000313" key="2">
    <source>
        <dbReference type="Proteomes" id="UP001500469"/>
    </source>
</evidence>
<keyword evidence="2" id="KW-1185">Reference proteome</keyword>
<name>A0ABN1N1P9_9BACT</name>
<sequence length="1409" mass="158035">MEPRRILTLMTFPQRLVGNVLTVNIVVVPRNNDPFANWPTGLSLPDPTQVPGFAELQPKFKLAIVKGTDDFPLSNAAAASRQPVLQDVTEVPAANKAAILTQIAAQFTITDTTDELPAPVPLAEAGKRGIKQYLSLSYRRSFNFTQPRHPNSVTDDSYQCAVRDKVELIQDYKPKNNVSWGKVFANILRQPLLAKACGMIYEVQLEVEPDWFENGGYLYAEIVDAEYEDAQTALLEKADGPLIKRYAAKIPELVIGEDRPVFAPVLFPVLHQKSGELTEPIPAGPWDELFLEAHLYSDGFAKIVHANQAESGNLLQEAPDGLPPQSDSGIRLGWDDEQILAWYLRQILENPGDAPGSNKRLDAALGVMGYHIDVKEAIAGANWESLNVIQVNASQDGLVSTFSNQTTELPYQVYPTKIAGPKSDGYWLPMYYAYWIGKSLATEDKDAMEIYRTNQPNGKVQAGPESGQVDPNNALTPGAIQTLLRYGNTYRFRIRLSDISGGGPALGDEPLNPAPSPDTSVSFKRYVNPGMLRIEKPLNLREHRVNFFNSVDTQDTEFSDNIVIQIERPLLEYPAVVFTDKYQQIGQDPIAMLKALAFTDTGLKPALPDPDVHQIKIIVEVKSLRMDTQLSRSGRDSYIPLYSRNWDFPEAFDGKIELPINFLDVPVLNLGEPADPFLSKKLEFDQLSETALVLPTGRQVRVSLRAVASSVEPEEIYFGIIDTDEDKDSRFGKVQQLMFYKESQNEEALLLPYKNIPELQALYLKPDPIPTTKQISFGARLRRRSENDQPDVVKRLADSLGLASKGLTLMAKKGERVAFGCSSRIRHSLAPDGSSITFATKADLYYHWVTCLSYQLNRDWSWDGHEDVAFVIQRKHRFRREPKKEVRVNNYLDDIEIKHTVSFEALQQDNFDAVNRDYTRIIFIDALEPKNERKRPGSSELRYPDELWAEYTLVPKLKKGHADPGTTTTELLKLPTVLNPSQTPKIVSVGLAFSPYDRTDDYSSSEARKRFLWVEFEEPIQNPDDTYFCRMLANAPDQLISNNDFDLFEIPEESSLSLDPEVIRRIIPDQSDDKSGIDAMQMMVKSTDSDVHYLLPVPPGMHPESAEMFGFFTYEFRVGHAHFIDREAEDDELGGQIFDTIPDFEPIGGVPKGNLWSTAQGRFGREQRVTGMQHPVPTLLCSLNRNENHMYVSAPYAKAVFRGKNVTSKPPRTSLWTLLYAQVHQADGLDFRNILLGERKMRIDVQVNTDPKKLKLINALTEQTYFQPVLPDYKKGIFKVAPQLETTTLLAYLKESHSVGTAVFTSQEIADLLTDLGLPEDSPLSVLVVEVFGNITNISEHFNVFRARNPNDQTAQAYQEGQRMMHAAAAASATVPPEQAVLGGNLGNFRIVRTSPLTKVPFVCCPTCE</sequence>